<name>A0A372J9S0_9ACTN</name>
<dbReference type="SUPFAM" id="SSF55874">
    <property type="entry name" value="ATPase domain of HSP90 chaperone/DNA topoisomerase II/histidine kinase"/>
    <property type="match status" value="1"/>
</dbReference>
<evidence type="ECO:0000313" key="4">
    <source>
        <dbReference type="EMBL" id="RFU36554.1"/>
    </source>
</evidence>
<dbReference type="EMBL" id="QURH01001046">
    <property type="protein sequence ID" value="RFU36554.1"/>
    <property type="molecule type" value="Genomic_DNA"/>
</dbReference>
<proteinExistence type="predicted"/>
<keyword evidence="4" id="KW-0808">Transferase</keyword>
<comment type="caution">
    <text evidence="4">The sequence shown here is derived from an EMBL/GenBank/DDBJ whole genome shotgun (WGS) entry which is preliminary data.</text>
</comment>
<dbReference type="PANTHER" id="PTHR35526:SF3">
    <property type="entry name" value="ANTI-SIGMA-F FACTOR RSBW"/>
    <property type="match status" value="1"/>
</dbReference>
<keyword evidence="5" id="KW-1185">Reference proteome</keyword>
<dbReference type="GO" id="GO:0004674">
    <property type="term" value="F:protein serine/threonine kinase activity"/>
    <property type="evidence" value="ECO:0007669"/>
    <property type="project" value="UniProtKB-KW"/>
</dbReference>
<dbReference type="AlphaFoldDB" id="A0A372J9S0"/>
<evidence type="ECO:0000259" key="3">
    <source>
        <dbReference type="Pfam" id="PF14417"/>
    </source>
</evidence>
<protein>
    <submittedName>
        <fullName evidence="4">Sensor histidine kinase</fullName>
    </submittedName>
</protein>
<feature type="domain" description="Histidine kinase/HSP90-like ATPase" evidence="2">
    <location>
        <begin position="207"/>
        <end position="319"/>
    </location>
</feature>
<dbReference type="Gene3D" id="3.30.565.10">
    <property type="entry name" value="Histidine kinase-like ATPase, C-terminal domain"/>
    <property type="match status" value="1"/>
</dbReference>
<dbReference type="InterPro" id="IPR036890">
    <property type="entry name" value="HATPase_C_sf"/>
</dbReference>
<evidence type="ECO:0000313" key="5">
    <source>
        <dbReference type="Proteomes" id="UP000261811"/>
    </source>
</evidence>
<dbReference type="Proteomes" id="UP000261811">
    <property type="component" value="Unassembled WGS sequence"/>
</dbReference>
<dbReference type="PANTHER" id="PTHR35526">
    <property type="entry name" value="ANTI-SIGMA-F FACTOR RSBW-RELATED"/>
    <property type="match status" value="1"/>
</dbReference>
<dbReference type="InterPro" id="IPR025847">
    <property type="entry name" value="MEDS_domain"/>
</dbReference>
<dbReference type="InterPro" id="IPR003594">
    <property type="entry name" value="HATPase_dom"/>
</dbReference>
<feature type="domain" description="MEDS" evidence="3">
    <location>
        <begin position="20"/>
        <end position="163"/>
    </location>
</feature>
<dbReference type="InterPro" id="IPR047718">
    <property type="entry name" value="RsbA-like_anti_sig"/>
</dbReference>
<reference evidence="4 5" key="1">
    <citation type="submission" date="2018-08" db="EMBL/GenBank/DDBJ databases">
        <title>Actinomadura jelena sp. nov., a novel Actinomycete isolated from soil in Chad.</title>
        <authorList>
            <person name="Shi L."/>
        </authorList>
    </citation>
    <scope>NUCLEOTIDE SEQUENCE [LARGE SCALE GENOMIC DNA]</scope>
    <source>
        <strain evidence="4 5">NEAU-G17</strain>
    </source>
</reference>
<dbReference type="CDD" id="cd16936">
    <property type="entry name" value="HATPase_RsbW-like"/>
    <property type="match status" value="1"/>
</dbReference>
<gene>
    <name evidence="4" type="ORF">DZF91_37630</name>
</gene>
<dbReference type="NCBIfam" id="NF041045">
    <property type="entry name" value="RsbA_anti_sig"/>
    <property type="match status" value="1"/>
</dbReference>
<dbReference type="Pfam" id="PF13581">
    <property type="entry name" value="HATPase_c_2"/>
    <property type="match status" value="1"/>
</dbReference>
<dbReference type="RefSeq" id="WP_117361793.1">
    <property type="nucleotide sequence ID" value="NZ_QURH01001046.1"/>
</dbReference>
<dbReference type="InterPro" id="IPR050267">
    <property type="entry name" value="Anti-sigma-factor_SerPK"/>
</dbReference>
<dbReference type="Pfam" id="PF14417">
    <property type="entry name" value="MEDS"/>
    <property type="match status" value="1"/>
</dbReference>
<sequence>MTASPPPAPPAAAGARALEHRAFLFDGMPDFLDTAVPFVREGLEDPDREVVVVVAQQRLEPLREFFPEAPEGAFVAAETFYEHPVRTLRSYLELVKAKNPRSVHALAEPVWREEWTPRETMEWARYESLINEVFQGTRASALCPYDTSVLPEQILEYARRTHPWLVRDGVHVESRRFTPPREFSADVDRAREFPTPPESEYLPVTGHDLHELRQWVGERADRHGVSGRNAQNLVTAVNEVAANALRHGVPPVGVRLWTDGADLVCEVGDNGYWRDFSPLTGFVPPQTALDSGFGLWTVRLLVDLVDVRAGWDGTFVRMRVSR</sequence>
<keyword evidence="1" id="KW-0723">Serine/threonine-protein kinase</keyword>
<dbReference type="OrthoDB" id="3748385at2"/>
<accession>A0A372J9S0</accession>
<evidence type="ECO:0000256" key="1">
    <source>
        <dbReference type="ARBA" id="ARBA00022527"/>
    </source>
</evidence>
<keyword evidence="4" id="KW-0418">Kinase</keyword>
<evidence type="ECO:0000259" key="2">
    <source>
        <dbReference type="Pfam" id="PF13581"/>
    </source>
</evidence>
<organism evidence="4 5">
    <name type="scientific">Actinomadura logoneensis</name>
    <dbReference type="NCBI Taxonomy" id="2293572"/>
    <lineage>
        <taxon>Bacteria</taxon>
        <taxon>Bacillati</taxon>
        <taxon>Actinomycetota</taxon>
        <taxon>Actinomycetes</taxon>
        <taxon>Streptosporangiales</taxon>
        <taxon>Thermomonosporaceae</taxon>
        <taxon>Actinomadura</taxon>
    </lineage>
</organism>